<dbReference type="PANTHER" id="PTHR43479:SF12">
    <property type="entry name" value="TRANSCRIPTIONAL REGULATORY PROTEIN"/>
    <property type="match status" value="1"/>
</dbReference>
<dbReference type="Pfam" id="PF17754">
    <property type="entry name" value="TetR_C_14"/>
    <property type="match status" value="1"/>
</dbReference>
<reference evidence="4 5" key="1">
    <citation type="submission" date="2015-09" db="EMBL/GenBank/DDBJ databases">
        <title>Draft genome sequence of Kouleothrix aurantiaca JCM 19913.</title>
        <authorList>
            <person name="Hemp J."/>
        </authorList>
    </citation>
    <scope>NUCLEOTIDE SEQUENCE [LARGE SCALE GENOMIC DNA]</scope>
    <source>
        <strain evidence="4 5">COM-B</strain>
    </source>
</reference>
<accession>A0A0P9D4A2</accession>
<dbReference type="Pfam" id="PF00440">
    <property type="entry name" value="TetR_N"/>
    <property type="match status" value="1"/>
</dbReference>
<comment type="caution">
    <text evidence="4">The sequence shown here is derived from an EMBL/GenBank/DDBJ whole genome shotgun (WGS) entry which is preliminary data.</text>
</comment>
<dbReference type="PROSITE" id="PS01081">
    <property type="entry name" value="HTH_TETR_1"/>
    <property type="match status" value="1"/>
</dbReference>
<evidence type="ECO:0000256" key="2">
    <source>
        <dbReference type="PROSITE-ProRule" id="PRU00335"/>
    </source>
</evidence>
<evidence type="ECO:0000256" key="1">
    <source>
        <dbReference type="ARBA" id="ARBA00023125"/>
    </source>
</evidence>
<dbReference type="PRINTS" id="PR00455">
    <property type="entry name" value="HTHTETR"/>
</dbReference>
<dbReference type="InterPro" id="IPR023772">
    <property type="entry name" value="DNA-bd_HTH_TetR-type_CS"/>
</dbReference>
<dbReference type="AlphaFoldDB" id="A0A0P9D4A2"/>
<dbReference type="PANTHER" id="PTHR43479">
    <property type="entry name" value="ACREF/ENVCD OPERON REPRESSOR-RELATED"/>
    <property type="match status" value="1"/>
</dbReference>
<dbReference type="GO" id="GO:0003677">
    <property type="term" value="F:DNA binding"/>
    <property type="evidence" value="ECO:0007669"/>
    <property type="project" value="UniProtKB-UniRule"/>
</dbReference>
<proteinExistence type="predicted"/>
<dbReference type="InterPro" id="IPR009057">
    <property type="entry name" value="Homeodomain-like_sf"/>
</dbReference>
<dbReference type="SUPFAM" id="SSF46689">
    <property type="entry name" value="Homeodomain-like"/>
    <property type="match status" value="1"/>
</dbReference>
<protein>
    <submittedName>
        <fullName evidence="4">Transcriptional regulator</fullName>
    </submittedName>
</protein>
<dbReference type="InterPro" id="IPR001647">
    <property type="entry name" value="HTH_TetR"/>
</dbReference>
<dbReference type="InterPro" id="IPR041347">
    <property type="entry name" value="MftR_C"/>
</dbReference>
<dbReference type="PROSITE" id="PS50977">
    <property type="entry name" value="HTH_TETR_2"/>
    <property type="match status" value="1"/>
</dbReference>
<dbReference type="Proteomes" id="UP000050509">
    <property type="component" value="Unassembled WGS sequence"/>
</dbReference>
<keyword evidence="1 2" id="KW-0238">DNA-binding</keyword>
<sequence>MGAKATEITESLRERKRRETQQHIAETGLRLFLANGYENTTLDTIAAEAGISRRTFFSYFKSKEDVLFVWQSEAWNALWADVLAVSPDEHPLDAVRDVFVRHLAPYANEEMRVIDRLLRSSESLRARKQVAYEEYEQALFATLCEVWRQPQRRPVLRMVAMACIGVVRLSLDAWNQQGAANKPLAEVLQEGFESLKSGIQER</sequence>
<dbReference type="EMBL" id="LJCR01000433">
    <property type="protein sequence ID" value="KPV52779.1"/>
    <property type="molecule type" value="Genomic_DNA"/>
</dbReference>
<dbReference type="PATRIC" id="fig|186479.3.peg.8272"/>
<keyword evidence="5" id="KW-1185">Reference proteome</keyword>
<evidence type="ECO:0000313" key="4">
    <source>
        <dbReference type="EMBL" id="KPV52779.1"/>
    </source>
</evidence>
<organism evidence="4 5">
    <name type="scientific">Kouleothrix aurantiaca</name>
    <dbReference type="NCBI Taxonomy" id="186479"/>
    <lineage>
        <taxon>Bacteria</taxon>
        <taxon>Bacillati</taxon>
        <taxon>Chloroflexota</taxon>
        <taxon>Chloroflexia</taxon>
        <taxon>Chloroflexales</taxon>
        <taxon>Roseiflexineae</taxon>
        <taxon>Roseiflexaceae</taxon>
        <taxon>Kouleothrix</taxon>
    </lineage>
</organism>
<evidence type="ECO:0000313" key="5">
    <source>
        <dbReference type="Proteomes" id="UP000050509"/>
    </source>
</evidence>
<dbReference type="InterPro" id="IPR050624">
    <property type="entry name" value="HTH-type_Tx_Regulator"/>
</dbReference>
<feature type="DNA-binding region" description="H-T-H motif" evidence="2">
    <location>
        <begin position="41"/>
        <end position="60"/>
    </location>
</feature>
<gene>
    <name evidence="4" type="ORF">SE17_13440</name>
</gene>
<name>A0A0P9D4A2_9CHLR</name>
<evidence type="ECO:0000259" key="3">
    <source>
        <dbReference type="PROSITE" id="PS50977"/>
    </source>
</evidence>
<feature type="domain" description="HTH tetR-type" evidence="3">
    <location>
        <begin position="18"/>
        <end position="78"/>
    </location>
</feature>
<dbReference type="Gene3D" id="1.10.357.10">
    <property type="entry name" value="Tetracycline Repressor, domain 2"/>
    <property type="match status" value="1"/>
</dbReference>